<proteinExistence type="predicted"/>
<name>A0ABD0LD50_9CAEN</name>
<protein>
    <submittedName>
        <fullName evidence="1">Uncharacterized protein</fullName>
    </submittedName>
</protein>
<comment type="caution">
    <text evidence="1">The sequence shown here is derived from an EMBL/GenBank/DDBJ whole genome shotgun (WGS) entry which is preliminary data.</text>
</comment>
<dbReference type="EMBL" id="JACVVK020000058">
    <property type="protein sequence ID" value="KAK7497489.1"/>
    <property type="molecule type" value="Genomic_DNA"/>
</dbReference>
<sequence>MIDRSHRVGKKGDDYCRPIICKFTSHRYNIKQRLVKEKKKLSKRRCEAVIFRPVLVPVNVPTKAAHPPFSSTPDAIWPHVKLAFIMLSVSRKPSTSSFALAFCDTAAV</sequence>
<reference evidence="1 2" key="1">
    <citation type="journal article" date="2023" name="Sci. Data">
        <title>Genome assembly of the Korean intertidal mud-creeper Batillaria attramentaria.</title>
        <authorList>
            <person name="Patra A.K."/>
            <person name="Ho P.T."/>
            <person name="Jun S."/>
            <person name="Lee S.J."/>
            <person name="Kim Y."/>
            <person name="Won Y.J."/>
        </authorList>
    </citation>
    <scope>NUCLEOTIDE SEQUENCE [LARGE SCALE GENOMIC DNA]</scope>
    <source>
        <strain evidence="1">Wonlab-2016</strain>
    </source>
</reference>
<accession>A0ABD0LD50</accession>
<keyword evidence="2" id="KW-1185">Reference proteome</keyword>
<dbReference type="AlphaFoldDB" id="A0ABD0LD50"/>
<organism evidence="1 2">
    <name type="scientific">Batillaria attramentaria</name>
    <dbReference type="NCBI Taxonomy" id="370345"/>
    <lineage>
        <taxon>Eukaryota</taxon>
        <taxon>Metazoa</taxon>
        <taxon>Spiralia</taxon>
        <taxon>Lophotrochozoa</taxon>
        <taxon>Mollusca</taxon>
        <taxon>Gastropoda</taxon>
        <taxon>Caenogastropoda</taxon>
        <taxon>Sorbeoconcha</taxon>
        <taxon>Cerithioidea</taxon>
        <taxon>Batillariidae</taxon>
        <taxon>Batillaria</taxon>
    </lineage>
</organism>
<evidence type="ECO:0000313" key="2">
    <source>
        <dbReference type="Proteomes" id="UP001519460"/>
    </source>
</evidence>
<gene>
    <name evidence="1" type="ORF">BaRGS_00011331</name>
</gene>
<dbReference type="Proteomes" id="UP001519460">
    <property type="component" value="Unassembled WGS sequence"/>
</dbReference>
<evidence type="ECO:0000313" key="1">
    <source>
        <dbReference type="EMBL" id="KAK7497489.1"/>
    </source>
</evidence>